<sequence length="201" mass="21572">MWVIWFGPMVVVCFLAGMTIAAVLLRLGKLRSPRSALAAVALPFGFAMLPMLALALLSLAASMFGPTNIALHGELFGPDPTPISSPGRMLADAFGAGPTREILLRIDPTPAERERLMTLPGLTRTAMTPEDFALRGARHGLGNWWMRPALPGIVSRKPGTDCLSPAIYQADGFNGWRELRLALCTPESGDAPPMFVAAYGR</sequence>
<reference evidence="2 3" key="1">
    <citation type="journal article" date="2015" name="G3 (Bethesda)">
        <title>Insights into Ongoing Evolution of the Hexachlorocyclohexane Catabolic Pathway from Comparative Genomics of Ten Sphingomonadaceae Strains.</title>
        <authorList>
            <person name="Pearce S.L."/>
            <person name="Oakeshott J.G."/>
            <person name="Pandey G."/>
        </authorList>
    </citation>
    <scope>NUCLEOTIDE SEQUENCE [LARGE SCALE GENOMIC DNA]</scope>
    <source>
        <strain evidence="2 3">LL02</strain>
    </source>
</reference>
<dbReference type="Proteomes" id="UP000052268">
    <property type="component" value="Unassembled WGS sequence"/>
</dbReference>
<dbReference type="OrthoDB" id="7499561at2"/>
<keyword evidence="1" id="KW-1133">Transmembrane helix</keyword>
<accession>A0A0J7XV77</accession>
<dbReference type="EMBL" id="JACU01000005">
    <property type="protein sequence ID" value="KMS55507.1"/>
    <property type="molecule type" value="Genomic_DNA"/>
</dbReference>
<feature type="transmembrane region" description="Helical" evidence="1">
    <location>
        <begin position="6"/>
        <end position="25"/>
    </location>
</feature>
<gene>
    <name evidence="2" type="ORF">V474_20535</name>
</gene>
<organism evidence="2 3">
    <name type="scientific">Novosphingobium barchaimii LL02</name>
    <dbReference type="NCBI Taxonomy" id="1114963"/>
    <lineage>
        <taxon>Bacteria</taxon>
        <taxon>Pseudomonadati</taxon>
        <taxon>Pseudomonadota</taxon>
        <taxon>Alphaproteobacteria</taxon>
        <taxon>Sphingomonadales</taxon>
        <taxon>Sphingomonadaceae</taxon>
        <taxon>Novosphingobium</taxon>
    </lineage>
</organism>
<keyword evidence="3" id="KW-1185">Reference proteome</keyword>
<keyword evidence="1" id="KW-0812">Transmembrane</keyword>
<feature type="transmembrane region" description="Helical" evidence="1">
    <location>
        <begin position="37"/>
        <end position="61"/>
    </location>
</feature>
<name>A0A0J7XV77_9SPHN</name>
<dbReference type="PATRIC" id="fig|1114963.3.peg.2944"/>
<keyword evidence="1" id="KW-0472">Membrane</keyword>
<evidence type="ECO:0000313" key="2">
    <source>
        <dbReference type="EMBL" id="KMS55507.1"/>
    </source>
</evidence>
<dbReference type="RefSeq" id="WP_059152059.1">
    <property type="nucleotide sequence ID" value="NZ_KQ130454.1"/>
</dbReference>
<dbReference type="AlphaFoldDB" id="A0A0J7XV77"/>
<proteinExistence type="predicted"/>
<comment type="caution">
    <text evidence="2">The sequence shown here is derived from an EMBL/GenBank/DDBJ whole genome shotgun (WGS) entry which is preliminary data.</text>
</comment>
<evidence type="ECO:0000313" key="3">
    <source>
        <dbReference type="Proteomes" id="UP000052268"/>
    </source>
</evidence>
<evidence type="ECO:0000256" key="1">
    <source>
        <dbReference type="SAM" id="Phobius"/>
    </source>
</evidence>
<protein>
    <submittedName>
        <fullName evidence="2">Uncharacterized protein</fullName>
    </submittedName>
</protein>